<evidence type="ECO:0000313" key="5">
    <source>
        <dbReference type="Proteomes" id="UP000004978"/>
    </source>
</evidence>
<dbReference type="PROSITE" id="PS01090">
    <property type="entry name" value="TATD_2"/>
    <property type="match status" value="1"/>
</dbReference>
<feature type="binding site" evidence="3">
    <location>
        <position position="9"/>
    </location>
    <ligand>
        <name>a divalent metal cation</name>
        <dbReference type="ChEBI" id="CHEBI:60240"/>
        <label>1</label>
    </ligand>
</feature>
<feature type="binding site" evidence="3">
    <location>
        <position position="200"/>
    </location>
    <ligand>
        <name>a divalent metal cation</name>
        <dbReference type="ChEBI" id="CHEBI:60240"/>
        <label>1</label>
    </ligand>
</feature>
<dbReference type="Pfam" id="PF01026">
    <property type="entry name" value="TatD_DNase"/>
    <property type="match status" value="1"/>
</dbReference>
<evidence type="ECO:0000256" key="2">
    <source>
        <dbReference type="ARBA" id="ARBA00022801"/>
    </source>
</evidence>
<dbReference type="CDD" id="cd01310">
    <property type="entry name" value="TatD_DNAse"/>
    <property type="match status" value="1"/>
</dbReference>
<dbReference type="InterPro" id="IPR001130">
    <property type="entry name" value="TatD-like"/>
</dbReference>
<sequence>MSIKYVDAHTHPLKCYYKDNYKSIEKAHAKGLAVMMVTGCARREIEEVKYLCKHFDYTYPVIGIHPNEATGKEDADFIESHLDSSIKAIGEIGLDYYWNTTTPEIQKESFIAQVKLAEKYNLPVVVHMRDAYEDLYEIIKQFPYVNFMIHTYSGDLEWAKKFYDLGCYFSFSGITTYKNAQKTIEVLDWLPVDRILTETDAPYLTPAQKRGEINYSNYVIFTTTFIAGVKKIPVEKFADQVFKNAKELFNLNVSRKK</sequence>
<dbReference type="FunFam" id="3.20.20.140:FF:000005">
    <property type="entry name" value="TatD family hydrolase"/>
    <property type="match status" value="1"/>
</dbReference>
<feature type="binding site" evidence="3">
    <location>
        <position position="91"/>
    </location>
    <ligand>
        <name>a divalent metal cation</name>
        <dbReference type="ChEBI" id="CHEBI:60240"/>
        <label>1</label>
    </ligand>
</feature>
<name>F9UJ37_9BACT</name>
<dbReference type="PIRSF" id="PIRSF005902">
    <property type="entry name" value="DNase_TatD"/>
    <property type="match status" value="1"/>
</dbReference>
<keyword evidence="2" id="KW-0378">Hydrolase</keyword>
<organism evidence="4 5">
    <name type="scientific">Mycoplasmopsis columbina SF7</name>
    <dbReference type="NCBI Taxonomy" id="1037410"/>
    <lineage>
        <taxon>Bacteria</taxon>
        <taxon>Bacillati</taxon>
        <taxon>Mycoplasmatota</taxon>
        <taxon>Mycoplasmoidales</taxon>
        <taxon>Metamycoplasmataceae</taxon>
        <taxon>Mycoplasmopsis</taxon>
    </lineage>
</organism>
<dbReference type="EMBL" id="AFXA01000001">
    <property type="protein sequence ID" value="EGV00600.1"/>
    <property type="molecule type" value="Genomic_DNA"/>
</dbReference>
<dbReference type="GO" id="GO:0046872">
    <property type="term" value="F:metal ion binding"/>
    <property type="evidence" value="ECO:0007669"/>
    <property type="project" value="UniProtKB-KW"/>
</dbReference>
<feature type="binding site" evidence="3">
    <location>
        <position position="150"/>
    </location>
    <ligand>
        <name>a divalent metal cation</name>
        <dbReference type="ChEBI" id="CHEBI:60240"/>
        <label>2</label>
    </ligand>
</feature>
<keyword evidence="5" id="KW-1185">Reference proteome</keyword>
<dbReference type="NCBIfam" id="TIGR00010">
    <property type="entry name" value="YchF/TatD family DNA exonuclease"/>
    <property type="match status" value="1"/>
</dbReference>
<dbReference type="AlphaFoldDB" id="F9UJ37"/>
<evidence type="ECO:0000256" key="1">
    <source>
        <dbReference type="ARBA" id="ARBA00022723"/>
    </source>
</evidence>
<protein>
    <submittedName>
        <fullName evidence="4">Mg-dependent dnase</fullName>
    </submittedName>
</protein>
<dbReference type="Gene3D" id="3.20.20.140">
    <property type="entry name" value="Metal-dependent hydrolases"/>
    <property type="match status" value="1"/>
</dbReference>
<dbReference type="eggNOG" id="COG0084">
    <property type="taxonomic scope" value="Bacteria"/>
</dbReference>
<dbReference type="PANTHER" id="PTHR46124:SF2">
    <property type="entry name" value="D-AMINOACYL-TRNA DEACYLASE"/>
    <property type="match status" value="1"/>
</dbReference>
<dbReference type="GO" id="GO:0016788">
    <property type="term" value="F:hydrolase activity, acting on ester bonds"/>
    <property type="evidence" value="ECO:0007669"/>
    <property type="project" value="InterPro"/>
</dbReference>
<dbReference type="PROSITE" id="PS01091">
    <property type="entry name" value="TATD_3"/>
    <property type="match status" value="1"/>
</dbReference>
<dbReference type="RefSeq" id="WP_006608303.1">
    <property type="nucleotide sequence ID" value="NZ_AFXA01000001.1"/>
</dbReference>
<reference evidence="4 5" key="1">
    <citation type="journal article" date="2013" name="Genome Announc.">
        <title>Genome Sequence of Mycoplasma columbinum Strain SF7.</title>
        <authorList>
            <person name="Guo Z."/>
            <person name="Xu X."/>
            <person name="Zheng Q."/>
            <person name="Li T."/>
            <person name="Kuang S."/>
            <person name="Zhang Z."/>
            <person name="Chen Y."/>
            <person name="Lu X."/>
            <person name="Zhou R."/>
            <person name="Bi D."/>
            <person name="Jin H."/>
        </authorList>
    </citation>
    <scope>NUCLEOTIDE SEQUENCE [LARGE SCALE GENOMIC DNA]</scope>
    <source>
        <strain evidence="4 5">SF7</strain>
    </source>
</reference>
<dbReference type="PANTHER" id="PTHR46124">
    <property type="entry name" value="D-AMINOACYL-TRNA DEACYLASE"/>
    <property type="match status" value="1"/>
</dbReference>
<dbReference type="InterPro" id="IPR015991">
    <property type="entry name" value="TatD/YcfH-like"/>
</dbReference>
<evidence type="ECO:0000256" key="3">
    <source>
        <dbReference type="PIRSR" id="PIRSR005902-1"/>
    </source>
</evidence>
<proteinExistence type="predicted"/>
<dbReference type="GO" id="GO:0004536">
    <property type="term" value="F:DNA nuclease activity"/>
    <property type="evidence" value="ECO:0007669"/>
    <property type="project" value="InterPro"/>
</dbReference>
<dbReference type="InterPro" id="IPR032466">
    <property type="entry name" value="Metal_Hydrolase"/>
</dbReference>
<dbReference type="GO" id="GO:0005829">
    <property type="term" value="C:cytosol"/>
    <property type="evidence" value="ECO:0007669"/>
    <property type="project" value="TreeGrafter"/>
</dbReference>
<feature type="binding site" evidence="3">
    <location>
        <position position="11"/>
    </location>
    <ligand>
        <name>a divalent metal cation</name>
        <dbReference type="ChEBI" id="CHEBI:60240"/>
        <label>1</label>
    </ligand>
</feature>
<accession>F9UJ37</accession>
<dbReference type="Proteomes" id="UP000004978">
    <property type="component" value="Unassembled WGS sequence"/>
</dbReference>
<dbReference type="SUPFAM" id="SSF51556">
    <property type="entry name" value="Metallo-dependent hydrolases"/>
    <property type="match status" value="1"/>
</dbReference>
<feature type="binding site" evidence="3">
    <location>
        <position position="127"/>
    </location>
    <ligand>
        <name>a divalent metal cation</name>
        <dbReference type="ChEBI" id="CHEBI:60240"/>
        <label>2</label>
    </ligand>
</feature>
<keyword evidence="1 3" id="KW-0479">Metal-binding</keyword>
<dbReference type="InterPro" id="IPR018228">
    <property type="entry name" value="DNase_TatD-rel_CS"/>
</dbReference>
<comment type="caution">
    <text evidence="4">The sequence shown here is derived from an EMBL/GenBank/DDBJ whole genome shotgun (WGS) entry which is preliminary data.</text>
</comment>
<dbReference type="STRING" id="1037410.MCSF7_00070"/>
<evidence type="ECO:0000313" key="4">
    <source>
        <dbReference type="EMBL" id="EGV00600.1"/>
    </source>
</evidence>
<gene>
    <name evidence="4" type="ORF">MCSF7_00070</name>
</gene>